<accession>A0A1H6FJY7</accession>
<dbReference type="InterPro" id="IPR024370">
    <property type="entry name" value="PBP_domain"/>
</dbReference>
<dbReference type="SUPFAM" id="SSF53850">
    <property type="entry name" value="Periplasmic binding protein-like II"/>
    <property type="match status" value="1"/>
</dbReference>
<dbReference type="PANTHER" id="PTHR37945">
    <property type="entry name" value="EXTRACELLULAR TUNGSTATE BINDING PROTEIN"/>
    <property type="match status" value="1"/>
</dbReference>
<dbReference type="Proteomes" id="UP000199112">
    <property type="component" value="Unassembled WGS sequence"/>
</dbReference>
<dbReference type="Gene3D" id="3.40.190.10">
    <property type="entry name" value="Periplasmic binding protein-like II"/>
    <property type="match status" value="2"/>
</dbReference>
<keyword evidence="3" id="KW-1185">Reference proteome</keyword>
<dbReference type="EMBL" id="FNWL01000001">
    <property type="protein sequence ID" value="SEH11177.1"/>
    <property type="molecule type" value="Genomic_DNA"/>
</dbReference>
<dbReference type="Pfam" id="PF12849">
    <property type="entry name" value="PBP_like_2"/>
    <property type="match status" value="1"/>
</dbReference>
<dbReference type="AlphaFoldDB" id="A0A1H6FJY7"/>
<evidence type="ECO:0000313" key="3">
    <source>
        <dbReference type="Proteomes" id="UP000199112"/>
    </source>
</evidence>
<organism evidence="2 3">
    <name type="scientific">Natronorubrum sediminis</name>
    <dbReference type="NCBI Taxonomy" id="640943"/>
    <lineage>
        <taxon>Archaea</taxon>
        <taxon>Methanobacteriati</taxon>
        <taxon>Methanobacteriota</taxon>
        <taxon>Stenosarchaea group</taxon>
        <taxon>Halobacteria</taxon>
        <taxon>Halobacteriales</taxon>
        <taxon>Natrialbaceae</taxon>
        <taxon>Natronorubrum</taxon>
    </lineage>
</organism>
<evidence type="ECO:0000259" key="1">
    <source>
        <dbReference type="Pfam" id="PF12849"/>
    </source>
</evidence>
<reference evidence="3" key="1">
    <citation type="submission" date="2016-10" db="EMBL/GenBank/DDBJ databases">
        <authorList>
            <person name="Varghese N."/>
            <person name="Submissions S."/>
        </authorList>
    </citation>
    <scope>NUCLEOTIDE SEQUENCE [LARGE SCALE GENOMIC DNA]</scope>
    <source>
        <strain evidence="3">CGMCC 1.8981</strain>
    </source>
</reference>
<protein>
    <submittedName>
        <fullName evidence="2">Tungstate transport system substrate-binding protein</fullName>
    </submittedName>
</protein>
<gene>
    <name evidence="2" type="ORF">SAMN04487967_0232</name>
</gene>
<name>A0A1H6FJY7_9EURY</name>
<sequence>MCVAFDVVSMTIHRRRILTGLGSAGAIGFAGCVGLGEEDPDGASIHGETLRLTTTTSTYDTGLLDELNLAFEDRFGVTVETIGQGTGAALETARSGDSDVVMVHARSQEDEFLEEGYGVNRRDLMFNDFIVVGDPDDPADIGGGDDIEEAFATIADTDSTFVSRGDDSGTHTKELEIWEEAGVGDDRGEYQEAGSGMGDVLIQTDQGGGYTLADRGTYLSMQTELDLEIHVEGPIEGGPELLANPYGIVAVDPAEHETVEYDLAMAYIGFITSLEGQELIEEYTVEGEQLFYPEAIADEPNFQQYVPEEWEPSESKG</sequence>
<proteinExistence type="predicted"/>
<evidence type="ECO:0000313" key="2">
    <source>
        <dbReference type="EMBL" id="SEH11177.1"/>
    </source>
</evidence>
<dbReference type="InterPro" id="IPR052738">
    <property type="entry name" value="ABC-Tungstate_binding"/>
</dbReference>
<dbReference type="PANTHER" id="PTHR37945:SF1">
    <property type="entry name" value="EXTRACELLULAR TUNGSTATE BINDING PROTEIN"/>
    <property type="match status" value="1"/>
</dbReference>
<feature type="domain" description="PBP" evidence="1">
    <location>
        <begin position="50"/>
        <end position="273"/>
    </location>
</feature>